<dbReference type="RefSeq" id="WP_126936877.1">
    <property type="nucleotide sequence ID" value="NZ_CP018470.1"/>
</dbReference>
<evidence type="ECO:0008006" key="3">
    <source>
        <dbReference type="Google" id="ProtNLM"/>
    </source>
</evidence>
<organism evidence="1 2">
    <name type="scientific">Xanthomonas vesicatoria</name>
    <dbReference type="NCBI Taxonomy" id="56460"/>
    <lineage>
        <taxon>Bacteria</taxon>
        <taxon>Pseudomonadati</taxon>
        <taxon>Pseudomonadota</taxon>
        <taxon>Gammaproteobacteria</taxon>
        <taxon>Lysobacterales</taxon>
        <taxon>Lysobacteraceae</taxon>
        <taxon>Xanthomonas</taxon>
    </lineage>
</organism>
<protein>
    <recommendedName>
        <fullName evidence="3">HEPN domain-containing protein</fullName>
    </recommendedName>
</protein>
<name>A0ABS8LGY4_9XANT</name>
<comment type="caution">
    <text evidence="1">The sequence shown here is derived from an EMBL/GenBank/DDBJ whole genome shotgun (WGS) entry which is preliminary data.</text>
</comment>
<sequence length="358" mass="40796">MEKHFTREFKDQLSGYSAPEIYHWFKLTEWLVRNYTFSSQLDGPIYLTPDNNVIQDFKHREQPIRNLRRLAYTAFCRFAQTWSSRDVSVAISPVIVYEHIGRTPASLLASKTAIESLAHLLSNLRISLRGIAFDSPESLSERIGWVHSDAELISTWLKSLDGKSWAIRPSRNSDSFYAFVSDEVIPETTGLRYFDEWLIKKFLFSHIEKRIAEQSIKKYGASPIYLSERSQSISSLSEICKRRGILTGLGDLDFLQNCSLTQQHGARSGFVVLGQTFDKNLGEALQHHAQLIESGSIQFGSPDTEQQIAKFVEGIISPFKDESSRLKVCEDQALDFLSTAWDLCRSLIRQAPGYEPKN</sequence>
<evidence type="ECO:0000313" key="2">
    <source>
        <dbReference type="Proteomes" id="UP001430544"/>
    </source>
</evidence>
<dbReference type="EMBL" id="JAJIUN010000097">
    <property type="protein sequence ID" value="MCC8624601.1"/>
    <property type="molecule type" value="Genomic_DNA"/>
</dbReference>
<evidence type="ECO:0000313" key="1">
    <source>
        <dbReference type="EMBL" id="MCC8624601.1"/>
    </source>
</evidence>
<gene>
    <name evidence="1" type="ORF">LN473_22025</name>
</gene>
<proteinExistence type="predicted"/>
<accession>A0ABS8LGY4</accession>
<dbReference type="Proteomes" id="UP001430544">
    <property type="component" value="Unassembled WGS sequence"/>
</dbReference>
<reference evidence="1" key="1">
    <citation type="submission" date="2021-11" db="EMBL/GenBank/DDBJ databases">
        <title>Genome resources and taxonomic validation of 89 Xanthomonas strains.</title>
        <authorList>
            <person name="Tambong J.T."/>
        </authorList>
    </citation>
    <scope>NUCLEOTIDE SEQUENCE</scope>
    <source>
        <strain evidence="1">Bv 5-4A</strain>
    </source>
</reference>
<keyword evidence="2" id="KW-1185">Reference proteome</keyword>